<feature type="transmembrane region" description="Helical" evidence="7">
    <location>
        <begin position="208"/>
        <end position="232"/>
    </location>
</feature>
<reference evidence="9" key="1">
    <citation type="journal article" date="2021" name="PeerJ">
        <title>Extensive microbial diversity within the chicken gut microbiome revealed by metagenomics and culture.</title>
        <authorList>
            <person name="Gilroy R."/>
            <person name="Ravi A."/>
            <person name="Getino M."/>
            <person name="Pursley I."/>
            <person name="Horton D.L."/>
            <person name="Alikhan N.F."/>
            <person name="Baker D."/>
            <person name="Gharbi K."/>
            <person name="Hall N."/>
            <person name="Watson M."/>
            <person name="Adriaenssens E.M."/>
            <person name="Foster-Nyarko E."/>
            <person name="Jarju S."/>
            <person name="Secka A."/>
            <person name="Antonio M."/>
            <person name="Oren A."/>
            <person name="Chaudhuri R.R."/>
            <person name="La Ragione R."/>
            <person name="Hildebrand F."/>
            <person name="Pallen M.J."/>
        </authorList>
    </citation>
    <scope>NUCLEOTIDE SEQUENCE</scope>
    <source>
        <strain evidence="9">14975</strain>
    </source>
</reference>
<evidence type="ECO:0000256" key="3">
    <source>
        <dbReference type="ARBA" id="ARBA00022475"/>
    </source>
</evidence>
<evidence type="ECO:0000259" key="8">
    <source>
        <dbReference type="Pfam" id="PF01757"/>
    </source>
</evidence>
<evidence type="ECO:0000256" key="4">
    <source>
        <dbReference type="ARBA" id="ARBA00022692"/>
    </source>
</evidence>
<dbReference type="GO" id="GO:0005886">
    <property type="term" value="C:plasma membrane"/>
    <property type="evidence" value="ECO:0007669"/>
    <property type="project" value="UniProtKB-SubCell"/>
</dbReference>
<reference evidence="9" key="2">
    <citation type="submission" date="2021-04" db="EMBL/GenBank/DDBJ databases">
        <authorList>
            <person name="Gilroy R."/>
        </authorList>
    </citation>
    <scope>NUCLEOTIDE SEQUENCE</scope>
    <source>
        <strain evidence="9">14975</strain>
    </source>
</reference>
<accession>A0A9D1VB72</accession>
<proteinExistence type="inferred from homology"/>
<organism evidence="9 10">
    <name type="scientific">Candidatus Akkermansia intestinigallinarum</name>
    <dbReference type="NCBI Taxonomy" id="2838431"/>
    <lineage>
        <taxon>Bacteria</taxon>
        <taxon>Pseudomonadati</taxon>
        <taxon>Verrucomicrobiota</taxon>
        <taxon>Verrucomicrobiia</taxon>
        <taxon>Verrucomicrobiales</taxon>
        <taxon>Akkermansiaceae</taxon>
        <taxon>Akkermansia</taxon>
    </lineage>
</organism>
<evidence type="ECO:0000313" key="9">
    <source>
        <dbReference type="EMBL" id="HIX19634.1"/>
    </source>
</evidence>
<dbReference type="GO" id="GO:0016413">
    <property type="term" value="F:O-acetyltransferase activity"/>
    <property type="evidence" value="ECO:0007669"/>
    <property type="project" value="TreeGrafter"/>
</dbReference>
<keyword evidence="9" id="KW-0808">Transferase</keyword>
<evidence type="ECO:0000313" key="10">
    <source>
        <dbReference type="Proteomes" id="UP000823964"/>
    </source>
</evidence>
<feature type="transmembrane region" description="Helical" evidence="7">
    <location>
        <begin position="244"/>
        <end position="269"/>
    </location>
</feature>
<comment type="caution">
    <text evidence="9">The sequence shown here is derived from an EMBL/GenBank/DDBJ whole genome shotgun (WGS) entry which is preliminary data.</text>
</comment>
<feature type="transmembrane region" description="Helical" evidence="7">
    <location>
        <begin position="302"/>
        <end position="323"/>
    </location>
</feature>
<keyword evidence="6 7" id="KW-0472">Membrane</keyword>
<dbReference type="PANTHER" id="PTHR40074">
    <property type="entry name" value="O-ACETYLTRANSFERASE WECH"/>
    <property type="match status" value="1"/>
</dbReference>
<dbReference type="Pfam" id="PF01757">
    <property type="entry name" value="Acyl_transf_3"/>
    <property type="match status" value="1"/>
</dbReference>
<dbReference type="EMBL" id="DXFQ01000056">
    <property type="protein sequence ID" value="HIX19634.1"/>
    <property type="molecule type" value="Genomic_DNA"/>
</dbReference>
<dbReference type="AlphaFoldDB" id="A0A9D1VB72"/>
<feature type="domain" description="Acyltransferase 3" evidence="8">
    <location>
        <begin position="15"/>
        <end position="387"/>
    </location>
</feature>
<protein>
    <submittedName>
        <fullName evidence="9">Acyltransferase family protein</fullName>
    </submittedName>
</protein>
<keyword evidence="5 7" id="KW-1133">Transmembrane helix</keyword>
<feature type="transmembrane region" description="Helical" evidence="7">
    <location>
        <begin position="335"/>
        <end position="358"/>
    </location>
</feature>
<dbReference type="Proteomes" id="UP000823964">
    <property type="component" value="Unassembled WGS sequence"/>
</dbReference>
<feature type="transmembrane region" description="Helical" evidence="7">
    <location>
        <begin position="370"/>
        <end position="390"/>
    </location>
</feature>
<evidence type="ECO:0000256" key="1">
    <source>
        <dbReference type="ARBA" id="ARBA00004651"/>
    </source>
</evidence>
<evidence type="ECO:0000256" key="7">
    <source>
        <dbReference type="SAM" id="Phobius"/>
    </source>
</evidence>
<dbReference type="PANTHER" id="PTHR40074:SF2">
    <property type="entry name" value="O-ACETYLTRANSFERASE WECH"/>
    <property type="match status" value="1"/>
</dbReference>
<feature type="transmembrane region" description="Helical" evidence="7">
    <location>
        <begin position="58"/>
        <end position="77"/>
    </location>
</feature>
<keyword evidence="3" id="KW-1003">Cell membrane</keyword>
<feature type="transmembrane region" description="Helical" evidence="7">
    <location>
        <begin position="21"/>
        <end position="38"/>
    </location>
</feature>
<evidence type="ECO:0000256" key="6">
    <source>
        <dbReference type="ARBA" id="ARBA00023136"/>
    </source>
</evidence>
<feature type="transmembrane region" description="Helical" evidence="7">
    <location>
        <begin position="186"/>
        <end position="202"/>
    </location>
</feature>
<dbReference type="GO" id="GO:0009246">
    <property type="term" value="P:enterobacterial common antigen biosynthetic process"/>
    <property type="evidence" value="ECO:0007669"/>
    <property type="project" value="TreeGrafter"/>
</dbReference>
<name>A0A9D1VB72_9BACT</name>
<feature type="transmembrane region" description="Helical" evidence="7">
    <location>
        <begin position="89"/>
        <end position="110"/>
    </location>
</feature>
<keyword evidence="9" id="KW-0012">Acyltransferase</keyword>
<evidence type="ECO:0000256" key="2">
    <source>
        <dbReference type="ARBA" id="ARBA00007400"/>
    </source>
</evidence>
<comment type="subcellular location">
    <subcellularLocation>
        <location evidence="1">Cell membrane</location>
        <topology evidence="1">Multi-pass membrane protein</topology>
    </subcellularLocation>
</comment>
<gene>
    <name evidence="9" type="ORF">H9862_03415</name>
</gene>
<comment type="similarity">
    <text evidence="2">Belongs to the acyltransferase 3 family.</text>
</comment>
<sequence length="401" mass="44705">MPADDRSLLMNRCLWIDWLRLVALFLVTLCHCCDPLLFNPLAAPSTELSFWGAVWQCSTRACVPLFVCMTGALLLPARTATFPFWRKRIGRVLWPFLIWSALYCLFPWFFLGLGGAEPSRIADHFVSAAVAPSGELSSALGEIALIPLSFSLYCVHMWYVYVLIGLYLFIPILSAWLERATLREKLAVLGLWTLSLFIPYLNLAMPELWGVCAWNSCGMLHYFAGFSGYLLLGHLMMRGRRIGFGRALAAGAALIVMGYLVTLVGFRIMQTESYHAGSFGEMLRLALSPETPGVPYVPAHEVFIFFCSPNVALMVAGLLLIFREITDSPLWVRRLLANLTSCGFGIYLVHYFIVGPAFMLCRSLGIGEELLVLASAVIVLPVTWCIVALFKRLIPGKWLLG</sequence>
<keyword evidence="4 7" id="KW-0812">Transmembrane</keyword>
<dbReference type="InterPro" id="IPR002656">
    <property type="entry name" value="Acyl_transf_3_dom"/>
</dbReference>
<feature type="transmembrane region" description="Helical" evidence="7">
    <location>
        <begin position="158"/>
        <end position="177"/>
    </location>
</feature>
<evidence type="ECO:0000256" key="5">
    <source>
        <dbReference type="ARBA" id="ARBA00022989"/>
    </source>
</evidence>